<protein>
    <recommendedName>
        <fullName evidence="3">Reverse transcriptase Ty1/copia-type domain-containing protein</fullName>
    </recommendedName>
</protein>
<evidence type="ECO:0008006" key="3">
    <source>
        <dbReference type="Google" id="ProtNLM"/>
    </source>
</evidence>
<name>A0A371H0Q9_MUCPR</name>
<comment type="caution">
    <text evidence="1">The sequence shown here is derived from an EMBL/GenBank/DDBJ whole genome shotgun (WGS) entry which is preliminary data.</text>
</comment>
<gene>
    <name evidence="1" type="ORF">CR513_21083</name>
</gene>
<reference evidence="1" key="1">
    <citation type="submission" date="2018-05" db="EMBL/GenBank/DDBJ databases">
        <title>Draft genome of Mucuna pruriens seed.</title>
        <authorList>
            <person name="Nnadi N.E."/>
            <person name="Vos R."/>
            <person name="Hasami M.H."/>
            <person name="Devisetty U.K."/>
            <person name="Aguiy J.C."/>
        </authorList>
    </citation>
    <scope>NUCLEOTIDE SEQUENCE [LARGE SCALE GENOMIC DNA]</scope>
    <source>
        <strain evidence="1">JCA_2017</strain>
    </source>
</reference>
<evidence type="ECO:0000313" key="1">
    <source>
        <dbReference type="EMBL" id="RDX96283.1"/>
    </source>
</evidence>
<keyword evidence="2" id="KW-1185">Reference proteome</keyword>
<evidence type="ECO:0000313" key="2">
    <source>
        <dbReference type="Proteomes" id="UP000257109"/>
    </source>
</evidence>
<feature type="non-terminal residue" evidence="1">
    <location>
        <position position="1"/>
    </location>
</feature>
<accession>A0A371H0Q9</accession>
<sequence length="83" mass="9861">MCMIRVIFSLIAHFGWNLQQFDFKNVFLHGDLEEEVHVEIPQGFYSHNKKNKSPRAWFGIFAQVMISLGYKQDQRRKSSNLEE</sequence>
<dbReference type="OrthoDB" id="1747567at2759"/>
<organism evidence="1 2">
    <name type="scientific">Mucuna pruriens</name>
    <name type="common">Velvet bean</name>
    <name type="synonym">Dolichos pruriens</name>
    <dbReference type="NCBI Taxonomy" id="157652"/>
    <lineage>
        <taxon>Eukaryota</taxon>
        <taxon>Viridiplantae</taxon>
        <taxon>Streptophyta</taxon>
        <taxon>Embryophyta</taxon>
        <taxon>Tracheophyta</taxon>
        <taxon>Spermatophyta</taxon>
        <taxon>Magnoliopsida</taxon>
        <taxon>eudicotyledons</taxon>
        <taxon>Gunneridae</taxon>
        <taxon>Pentapetalae</taxon>
        <taxon>rosids</taxon>
        <taxon>fabids</taxon>
        <taxon>Fabales</taxon>
        <taxon>Fabaceae</taxon>
        <taxon>Papilionoideae</taxon>
        <taxon>50 kb inversion clade</taxon>
        <taxon>NPAAA clade</taxon>
        <taxon>indigoferoid/millettioid clade</taxon>
        <taxon>Phaseoleae</taxon>
        <taxon>Mucuna</taxon>
    </lineage>
</organism>
<dbReference type="EMBL" id="QJKJ01003924">
    <property type="protein sequence ID" value="RDX96283.1"/>
    <property type="molecule type" value="Genomic_DNA"/>
</dbReference>
<dbReference type="Proteomes" id="UP000257109">
    <property type="component" value="Unassembled WGS sequence"/>
</dbReference>
<dbReference type="AlphaFoldDB" id="A0A371H0Q9"/>
<proteinExistence type="predicted"/>